<gene>
    <name evidence="2" type="ordered locus">SAR116_2426</name>
</gene>
<name>D5BQF1_PUNMI</name>
<keyword evidence="1 2" id="KW-0812">Transmembrane</keyword>
<keyword evidence="1" id="KW-1133">Transmembrane helix</keyword>
<dbReference type="OrthoDB" id="7729082at2"/>
<keyword evidence="3" id="KW-1185">Reference proteome</keyword>
<feature type="transmembrane region" description="Helical" evidence="1">
    <location>
        <begin position="53"/>
        <end position="75"/>
    </location>
</feature>
<dbReference type="EMBL" id="CP001751">
    <property type="protein sequence ID" value="ADE40669.1"/>
    <property type="molecule type" value="Genomic_DNA"/>
</dbReference>
<organism evidence="2 3">
    <name type="scientific">Puniceispirillum marinum (strain IMCC1322)</name>
    <dbReference type="NCBI Taxonomy" id="488538"/>
    <lineage>
        <taxon>Bacteria</taxon>
        <taxon>Pseudomonadati</taxon>
        <taxon>Pseudomonadota</taxon>
        <taxon>Alphaproteobacteria</taxon>
        <taxon>Candidatus Puniceispirillales</taxon>
        <taxon>Candidatus Puniceispirillaceae</taxon>
        <taxon>Candidatus Puniceispirillum</taxon>
    </lineage>
</organism>
<accession>D5BQF1</accession>
<reference evidence="2 3" key="1">
    <citation type="journal article" date="2010" name="J. Bacteriol.">
        <title>Complete genome sequence of "Candidatus Puniceispirillum marinum" IMCC1322, a representative of the SAR116 clade in the Alphaproteobacteria.</title>
        <authorList>
            <person name="Oh H.M."/>
            <person name="Kwon K.K."/>
            <person name="Kang I."/>
            <person name="Kang S.G."/>
            <person name="Lee J.H."/>
            <person name="Kim S.J."/>
            <person name="Cho J.C."/>
        </authorList>
    </citation>
    <scope>NUCLEOTIDE SEQUENCE [LARGE SCALE GENOMIC DNA]</scope>
    <source>
        <strain evidence="2 3">IMCC1322</strain>
    </source>
</reference>
<dbReference type="RefSeq" id="WP_013047295.1">
    <property type="nucleotide sequence ID" value="NC_014010.1"/>
</dbReference>
<dbReference type="KEGG" id="apb:SAR116_2426"/>
<protein>
    <submittedName>
        <fullName evidence="2">Possible transmembrane protein</fullName>
    </submittedName>
</protein>
<keyword evidence="1" id="KW-0472">Membrane</keyword>
<feature type="transmembrane region" description="Helical" evidence="1">
    <location>
        <begin position="31"/>
        <end position="47"/>
    </location>
</feature>
<evidence type="ECO:0000313" key="2">
    <source>
        <dbReference type="EMBL" id="ADE40669.1"/>
    </source>
</evidence>
<dbReference type="Proteomes" id="UP000007460">
    <property type="component" value="Chromosome"/>
</dbReference>
<dbReference type="HOGENOM" id="CLU_176947_0_0_5"/>
<dbReference type="eggNOG" id="ENOG5033K5T">
    <property type="taxonomic scope" value="Bacteria"/>
</dbReference>
<proteinExistence type="predicted"/>
<evidence type="ECO:0000256" key="1">
    <source>
        <dbReference type="SAM" id="Phobius"/>
    </source>
</evidence>
<sequence length="97" mass="10743">MKTFILSLWNVVMEHNHNPLKHIPDIQVRHIVLQVLAWMWCIIFAMSTGSITVFGVSAVAHALVIAGIVVTVATFQTARIQPNRFVSLARGVGGEHE</sequence>
<dbReference type="AlphaFoldDB" id="D5BQF1"/>
<evidence type="ECO:0000313" key="3">
    <source>
        <dbReference type="Proteomes" id="UP000007460"/>
    </source>
</evidence>